<proteinExistence type="predicted"/>
<dbReference type="Proteomes" id="UP000186102">
    <property type="component" value="Unassembled WGS sequence"/>
</dbReference>
<protein>
    <recommendedName>
        <fullName evidence="4">Secreted protein</fullName>
    </recommendedName>
</protein>
<keyword evidence="3" id="KW-1185">Reference proteome</keyword>
<dbReference type="EMBL" id="MLBF01000024">
    <property type="protein sequence ID" value="OLN30500.1"/>
    <property type="molecule type" value="Genomic_DNA"/>
</dbReference>
<feature type="chain" id="PRO_5038795725" description="Secreted protein" evidence="1">
    <location>
        <begin position="23"/>
        <end position="75"/>
    </location>
</feature>
<feature type="signal peptide" evidence="1">
    <location>
        <begin position="1"/>
        <end position="22"/>
    </location>
</feature>
<gene>
    <name evidence="2" type="ORF">DSOL_3064</name>
</gene>
<dbReference type="OrthoDB" id="1799597at2"/>
<keyword evidence="1" id="KW-0732">Signal</keyword>
<comment type="caution">
    <text evidence="2">The sequence shown here is derived from an EMBL/GenBank/DDBJ whole genome shotgun (WGS) entry which is preliminary data.</text>
</comment>
<accession>A0A1Q8QT63</accession>
<evidence type="ECO:0008006" key="4">
    <source>
        <dbReference type="Google" id="ProtNLM"/>
    </source>
</evidence>
<sequence>MRWRFIQAHVKLLFGSSLLAITAPCHPWRRSNLERPVRVMATGTLGHHDALPSRHLAIHGGVLTSNILVRVLAAL</sequence>
<evidence type="ECO:0000313" key="3">
    <source>
        <dbReference type="Proteomes" id="UP000186102"/>
    </source>
</evidence>
<dbReference type="STRING" id="1888891.DSOL_3064"/>
<reference evidence="2 3" key="1">
    <citation type="submission" date="2016-09" db="EMBL/GenBank/DDBJ databases">
        <title>Complete genome of Desulfosporosinus sp. OL.</title>
        <authorList>
            <person name="Mardanov A."/>
            <person name="Beletsky A."/>
            <person name="Panova A."/>
            <person name="Karnachuk O."/>
            <person name="Ravin N."/>
        </authorList>
    </citation>
    <scope>NUCLEOTIDE SEQUENCE [LARGE SCALE GENOMIC DNA]</scope>
    <source>
        <strain evidence="2 3">OL</strain>
    </source>
</reference>
<organism evidence="2 3">
    <name type="scientific">Desulfosporosinus metallidurans</name>
    <dbReference type="NCBI Taxonomy" id="1888891"/>
    <lineage>
        <taxon>Bacteria</taxon>
        <taxon>Bacillati</taxon>
        <taxon>Bacillota</taxon>
        <taxon>Clostridia</taxon>
        <taxon>Eubacteriales</taxon>
        <taxon>Desulfitobacteriaceae</taxon>
        <taxon>Desulfosporosinus</taxon>
    </lineage>
</organism>
<name>A0A1Q8QT63_9FIRM</name>
<dbReference type="RefSeq" id="WP_139314486.1">
    <property type="nucleotide sequence ID" value="NZ_MLBF01000024.1"/>
</dbReference>
<dbReference type="AlphaFoldDB" id="A0A1Q8QT63"/>
<evidence type="ECO:0000256" key="1">
    <source>
        <dbReference type="SAM" id="SignalP"/>
    </source>
</evidence>
<evidence type="ECO:0000313" key="2">
    <source>
        <dbReference type="EMBL" id="OLN30500.1"/>
    </source>
</evidence>